<gene>
    <name evidence="2" type="ORF">ACFFX0_05400</name>
</gene>
<comment type="caution">
    <text evidence="2">The sequence shown here is derived from an EMBL/GenBank/DDBJ whole genome shotgun (WGS) entry which is preliminary data.</text>
</comment>
<feature type="compositionally biased region" description="Basic residues" evidence="1">
    <location>
        <begin position="17"/>
        <end position="34"/>
    </location>
</feature>
<protein>
    <submittedName>
        <fullName evidence="2">Uncharacterized protein</fullName>
    </submittedName>
</protein>
<dbReference type="EMBL" id="JBHMFI010000001">
    <property type="protein sequence ID" value="MFB9070656.1"/>
    <property type="molecule type" value="Genomic_DNA"/>
</dbReference>
<name>A0ABV5FVH7_9MICC</name>
<feature type="compositionally biased region" description="Low complexity" evidence="1">
    <location>
        <begin position="35"/>
        <end position="50"/>
    </location>
</feature>
<proteinExistence type="predicted"/>
<reference evidence="2 3" key="1">
    <citation type="submission" date="2024-09" db="EMBL/GenBank/DDBJ databases">
        <authorList>
            <person name="Sun Q."/>
            <person name="Mori K."/>
        </authorList>
    </citation>
    <scope>NUCLEOTIDE SEQUENCE [LARGE SCALE GENOMIC DNA]</scope>
    <source>
        <strain evidence="2 3">CCM 7609</strain>
    </source>
</reference>
<sequence length="58" mass="6344">MTSSSRPGPPRAADRRRNGRWRPGRWPRPARHCARCSPGSACGGSSPRPAGLRRHVPC</sequence>
<organism evidence="2 3">
    <name type="scientific">Citricoccus parietis</name>
    <dbReference type="NCBI Taxonomy" id="592307"/>
    <lineage>
        <taxon>Bacteria</taxon>
        <taxon>Bacillati</taxon>
        <taxon>Actinomycetota</taxon>
        <taxon>Actinomycetes</taxon>
        <taxon>Micrococcales</taxon>
        <taxon>Micrococcaceae</taxon>
        <taxon>Citricoccus</taxon>
    </lineage>
</organism>
<feature type="region of interest" description="Disordered" evidence="1">
    <location>
        <begin position="1"/>
        <end position="58"/>
    </location>
</feature>
<evidence type="ECO:0000313" key="2">
    <source>
        <dbReference type="EMBL" id="MFB9070656.1"/>
    </source>
</evidence>
<keyword evidence="3" id="KW-1185">Reference proteome</keyword>
<dbReference type="Proteomes" id="UP001589575">
    <property type="component" value="Unassembled WGS sequence"/>
</dbReference>
<accession>A0ABV5FVH7</accession>
<evidence type="ECO:0000313" key="3">
    <source>
        <dbReference type="Proteomes" id="UP001589575"/>
    </source>
</evidence>
<evidence type="ECO:0000256" key="1">
    <source>
        <dbReference type="SAM" id="MobiDB-lite"/>
    </source>
</evidence>